<dbReference type="STRING" id="399736.SAMN04489720_2211"/>
<proteinExistence type="predicted"/>
<keyword evidence="5 7" id="KW-0472">Membrane</keyword>
<reference evidence="10" key="1">
    <citation type="submission" date="2016-10" db="EMBL/GenBank/DDBJ databases">
        <authorList>
            <person name="Varghese N."/>
            <person name="Submissions S."/>
        </authorList>
    </citation>
    <scope>NUCLEOTIDE SEQUENCE [LARGE SCALE GENOMIC DNA]</scope>
    <source>
        <strain evidence="10">DSM 22002</strain>
    </source>
</reference>
<keyword evidence="2 7" id="KW-0812">Transmembrane</keyword>
<dbReference type="InterPro" id="IPR023494">
    <property type="entry name" value="Cyt_c_bgen_Ccs1/CcsB/ResB"/>
</dbReference>
<dbReference type="GO" id="GO:0017004">
    <property type="term" value="P:cytochrome complex assembly"/>
    <property type="evidence" value="ECO:0007669"/>
    <property type="project" value="UniProtKB-KW"/>
</dbReference>
<organism evidence="9 10">
    <name type="scientific">Agrococcus jejuensis</name>
    <dbReference type="NCBI Taxonomy" id="399736"/>
    <lineage>
        <taxon>Bacteria</taxon>
        <taxon>Bacillati</taxon>
        <taxon>Actinomycetota</taxon>
        <taxon>Actinomycetes</taxon>
        <taxon>Micrococcales</taxon>
        <taxon>Microbacteriaceae</taxon>
        <taxon>Agrococcus</taxon>
    </lineage>
</organism>
<feature type="transmembrane region" description="Helical" evidence="7">
    <location>
        <begin position="123"/>
        <end position="143"/>
    </location>
</feature>
<feature type="domain" description="ResB-like" evidence="8">
    <location>
        <begin position="66"/>
        <end position="530"/>
    </location>
</feature>
<evidence type="ECO:0000256" key="4">
    <source>
        <dbReference type="ARBA" id="ARBA00022989"/>
    </source>
</evidence>
<dbReference type="AlphaFoldDB" id="A0A1G8EVW6"/>
<feature type="compositionally biased region" description="Basic and acidic residues" evidence="6">
    <location>
        <begin position="1"/>
        <end position="12"/>
    </location>
</feature>
<gene>
    <name evidence="9" type="ORF">SAMN04489720_2211</name>
</gene>
<evidence type="ECO:0000313" key="10">
    <source>
        <dbReference type="Proteomes" id="UP000198822"/>
    </source>
</evidence>
<dbReference type="Pfam" id="PF05140">
    <property type="entry name" value="ResB"/>
    <property type="match status" value="1"/>
</dbReference>
<name>A0A1G8EVW6_9MICO</name>
<evidence type="ECO:0000256" key="5">
    <source>
        <dbReference type="ARBA" id="ARBA00023136"/>
    </source>
</evidence>
<accession>A0A1G8EVW6</accession>
<dbReference type="PANTHER" id="PTHR31566">
    <property type="entry name" value="CYTOCHROME C BIOGENESIS PROTEIN CCS1, CHLOROPLASTIC"/>
    <property type="match status" value="1"/>
</dbReference>
<feature type="transmembrane region" description="Helical" evidence="7">
    <location>
        <begin position="68"/>
        <end position="86"/>
    </location>
</feature>
<feature type="region of interest" description="Disordered" evidence="6">
    <location>
        <begin position="1"/>
        <end position="48"/>
    </location>
</feature>
<evidence type="ECO:0000256" key="3">
    <source>
        <dbReference type="ARBA" id="ARBA00022748"/>
    </source>
</evidence>
<dbReference type="Proteomes" id="UP000198822">
    <property type="component" value="Chromosome I"/>
</dbReference>
<comment type="subcellular location">
    <subcellularLocation>
        <location evidence="1">Membrane</location>
        <topology evidence="1">Multi-pass membrane protein</topology>
    </subcellularLocation>
</comment>
<feature type="transmembrane region" description="Helical" evidence="7">
    <location>
        <begin position="481"/>
        <end position="500"/>
    </location>
</feature>
<evidence type="ECO:0000256" key="7">
    <source>
        <dbReference type="SAM" id="Phobius"/>
    </source>
</evidence>
<dbReference type="GO" id="GO:0016020">
    <property type="term" value="C:membrane"/>
    <property type="evidence" value="ECO:0007669"/>
    <property type="project" value="UniProtKB-SubCell"/>
</dbReference>
<feature type="transmembrane region" description="Helical" evidence="7">
    <location>
        <begin position="211"/>
        <end position="232"/>
    </location>
</feature>
<protein>
    <submittedName>
        <fullName evidence="9">Cytochrome c biogenesis protein</fullName>
    </submittedName>
</protein>
<dbReference type="PANTHER" id="PTHR31566:SF0">
    <property type="entry name" value="CYTOCHROME C BIOGENESIS PROTEIN CCS1, CHLOROPLASTIC"/>
    <property type="match status" value="1"/>
</dbReference>
<keyword evidence="10" id="KW-1185">Reference proteome</keyword>
<keyword evidence="3" id="KW-0201">Cytochrome c-type biogenesis</keyword>
<evidence type="ECO:0000256" key="1">
    <source>
        <dbReference type="ARBA" id="ARBA00004141"/>
    </source>
</evidence>
<dbReference type="EMBL" id="LT629695">
    <property type="protein sequence ID" value="SDH74008.1"/>
    <property type="molecule type" value="Genomic_DNA"/>
</dbReference>
<evidence type="ECO:0000313" key="9">
    <source>
        <dbReference type="EMBL" id="SDH74008.1"/>
    </source>
</evidence>
<evidence type="ECO:0000259" key="8">
    <source>
        <dbReference type="Pfam" id="PF05140"/>
    </source>
</evidence>
<evidence type="ECO:0000256" key="6">
    <source>
        <dbReference type="SAM" id="MobiDB-lite"/>
    </source>
</evidence>
<keyword evidence="4 7" id="KW-1133">Transmembrane helix</keyword>
<dbReference type="InterPro" id="IPR007816">
    <property type="entry name" value="ResB-like_domain"/>
</dbReference>
<evidence type="ECO:0000256" key="2">
    <source>
        <dbReference type="ARBA" id="ARBA00022692"/>
    </source>
</evidence>
<sequence length="553" mass="59384">MSSRSSDAEAPKKATAKTAKVRTPSAGDPLRPSDHVDGTPTTESAGGPRLGPVGWARFAWRQLTSMRTAIVLLLMLALAAVPGSLVPQRSSDPNGVIAVRDANPDLVWLYDALQLHDVYTSPWFSAITILLLVSLVGCVIPRMRHHWAAMRARPPKTPARLSRLVGFQTVPGTAADVERAEGVLKRLGYRTERYGDSVSAERGYLRETGNLIFHASIVVIVVAIVAGSGFGFQSQRLVVEGEGFSLSGASLDTLNTGQWVSADDLPAFGIHLDDLDVVYETENMNAIGQPLDFTAFVQVTEDGDTHPGQIRINEPLRVQGSDLYLISNGYAPEITVTNADGTVVFDEIVPFLAQDNEMTSLGVVKLPDGLAEQVGLQGFFYPSAAQLETGAYASYYPDLLNPLLSLQVYTGDLGLDDGVPQSVYQLDTEDMEQVAGRDSAEPALLIGPGETVALPNGLGTISFEGIRRYAVIDVHRDVTQGWVLGGAIALVAGLLSSLLIPRRRLWVKATDQGLELAGLARGEDPRLEGAVDDLARRLRGDDADAEPEPPRST</sequence>